<organism evidence="2 3">
    <name type="scientific">Pseudoalteromonas ruthenica</name>
    <dbReference type="NCBI Taxonomy" id="151081"/>
    <lineage>
        <taxon>Bacteria</taxon>
        <taxon>Pseudomonadati</taxon>
        <taxon>Pseudomonadota</taxon>
        <taxon>Gammaproteobacteria</taxon>
        <taxon>Alteromonadales</taxon>
        <taxon>Pseudoalteromonadaceae</taxon>
        <taxon>Pseudoalteromonas</taxon>
    </lineage>
</organism>
<evidence type="ECO:0000313" key="2">
    <source>
        <dbReference type="EMBL" id="TMP87543.1"/>
    </source>
</evidence>
<feature type="domain" description="TniQ" evidence="1">
    <location>
        <begin position="7"/>
        <end position="153"/>
    </location>
</feature>
<gene>
    <name evidence="2" type="ORF">CWC05_06715</name>
</gene>
<dbReference type="InterPro" id="IPR009492">
    <property type="entry name" value="TniQ"/>
</dbReference>
<reference evidence="2 3" key="1">
    <citation type="submission" date="2017-12" db="EMBL/GenBank/DDBJ databases">
        <authorList>
            <person name="Paulsen S."/>
            <person name="Gram L.K."/>
        </authorList>
    </citation>
    <scope>NUCLEOTIDE SEQUENCE [LARGE SCALE GENOMIC DNA]</scope>
    <source>
        <strain evidence="2 3">S2897</strain>
    </source>
</reference>
<dbReference type="Pfam" id="PF06527">
    <property type="entry name" value="TniQ"/>
    <property type="match status" value="1"/>
</dbReference>
<comment type="caution">
    <text evidence="2">The sequence shown here is derived from an EMBL/GenBank/DDBJ whole genome shotgun (WGS) entry which is preliminary data.</text>
</comment>
<protein>
    <recommendedName>
        <fullName evidence="1">TniQ domain-containing protein</fullName>
    </recommendedName>
</protein>
<sequence length="320" mass="36760">MATMHFFLPLLPDEHYFSRIARMAVLTPTKSMADFFRTWFSVNQSVNPLKDYQAVCNGLITHSKATMCEDLLCRHTSAGFYSHFLDVERRRELLKGKAKCDRKKLFIPGLTKVQNANCWRACPQCIEEDIENFGTPYWHVSHQLPTAKVCTKHVFQTLIAGCNCCGWENIDLRKNPLPETICPKCNHDMQESSPTAIEANVAIQSMGQELYLNSCSLQCPMNERQMLRSVEHAFGDAIRSRNQEYWETKTQVEHEFWDWVLENQIGSYFNINTEAELHELLRLESVIKNPTKVTPMAHIICLAFFNQIGQPNHAGLSLVS</sequence>
<dbReference type="RefSeq" id="WP_138547746.1">
    <property type="nucleotide sequence ID" value="NZ_PNCG01000005.1"/>
</dbReference>
<dbReference type="EMBL" id="PNCG01000005">
    <property type="protein sequence ID" value="TMP87543.1"/>
    <property type="molecule type" value="Genomic_DNA"/>
</dbReference>
<accession>A0A5S3Z5P4</accession>
<evidence type="ECO:0000259" key="1">
    <source>
        <dbReference type="Pfam" id="PF06527"/>
    </source>
</evidence>
<evidence type="ECO:0000313" key="3">
    <source>
        <dbReference type="Proteomes" id="UP000305874"/>
    </source>
</evidence>
<dbReference type="Proteomes" id="UP000305874">
    <property type="component" value="Unassembled WGS sequence"/>
</dbReference>
<reference evidence="3" key="2">
    <citation type="submission" date="2019-06" db="EMBL/GenBank/DDBJ databases">
        <title>Co-occurence of chitin degradation, pigmentation and bioactivity in marine Pseudoalteromonas.</title>
        <authorList>
            <person name="Sonnenschein E.C."/>
            <person name="Bech P.K."/>
        </authorList>
    </citation>
    <scope>NUCLEOTIDE SEQUENCE [LARGE SCALE GENOMIC DNA]</scope>
    <source>
        <strain evidence="3">S2897</strain>
    </source>
</reference>
<name>A0A5S3Z5P4_9GAMM</name>
<dbReference type="AlphaFoldDB" id="A0A5S3Z5P4"/>
<proteinExistence type="predicted"/>